<feature type="region of interest" description="Disordered" evidence="3">
    <location>
        <begin position="218"/>
        <end position="247"/>
    </location>
</feature>
<organism evidence="4 5">
    <name type="scientific">Eragrostis curvula</name>
    <name type="common">weeping love grass</name>
    <dbReference type="NCBI Taxonomy" id="38414"/>
    <lineage>
        <taxon>Eukaryota</taxon>
        <taxon>Viridiplantae</taxon>
        <taxon>Streptophyta</taxon>
        <taxon>Embryophyta</taxon>
        <taxon>Tracheophyta</taxon>
        <taxon>Spermatophyta</taxon>
        <taxon>Magnoliopsida</taxon>
        <taxon>Liliopsida</taxon>
        <taxon>Poales</taxon>
        <taxon>Poaceae</taxon>
        <taxon>PACMAD clade</taxon>
        <taxon>Chloridoideae</taxon>
        <taxon>Eragrostideae</taxon>
        <taxon>Eragrostidinae</taxon>
        <taxon>Eragrostis</taxon>
    </lineage>
</organism>
<dbReference type="PANTHER" id="PTHR11926:SF1344">
    <property type="entry name" value="GLYCOSYLTRANSFERASE"/>
    <property type="match status" value="1"/>
</dbReference>
<keyword evidence="5" id="KW-1185">Reference proteome</keyword>
<dbReference type="Gramene" id="TVU11227">
    <property type="protein sequence ID" value="TVU11227"/>
    <property type="gene ID" value="EJB05_44800"/>
</dbReference>
<protein>
    <submittedName>
        <fullName evidence="4">Uncharacterized protein</fullName>
    </submittedName>
</protein>
<evidence type="ECO:0000313" key="5">
    <source>
        <dbReference type="Proteomes" id="UP000324897"/>
    </source>
</evidence>
<keyword evidence="2" id="KW-0808">Transferase</keyword>
<gene>
    <name evidence="4" type="ORF">EJB05_44800</name>
</gene>
<dbReference type="Pfam" id="PF00201">
    <property type="entry name" value="UDPGT"/>
    <property type="match status" value="1"/>
</dbReference>
<dbReference type="Proteomes" id="UP000324897">
    <property type="component" value="Chromosome 3"/>
</dbReference>
<proteinExistence type="inferred from homology"/>
<sequence>MTGDALPSIVSATSPEHPMHGAFQAFRDLFADIDEHRPKVLVNTFDALEPDALRAVPELEVVAVGPTVPDDVVSRHLRDVDATAAEGAYMAWLDTKAARSVVYVSFGSFVPMSARQEGEMRRGLEAAGRPYLWARTGAGATKQDDAEKEQEGIVVAWCEQVRVLSHPAVGCFVTHCWRSARASACARAQWPATAWWRPSSCSGASRLSWATASARRTSERAWSGGGSSGGRRSPQEAAPKGISGRSPKGCETDLCLTGTFRKADGQVENLYAAFRKVTPLSRDTFI</sequence>
<accession>A0A5J9TJ63</accession>
<reference evidence="4 5" key="1">
    <citation type="journal article" date="2019" name="Sci. Rep.">
        <title>A high-quality genome of Eragrostis curvula grass provides insights into Poaceae evolution and supports new strategies to enhance forage quality.</title>
        <authorList>
            <person name="Carballo J."/>
            <person name="Santos B.A.C.M."/>
            <person name="Zappacosta D."/>
            <person name="Garbus I."/>
            <person name="Selva J.P."/>
            <person name="Gallo C.A."/>
            <person name="Diaz A."/>
            <person name="Albertini E."/>
            <person name="Caccamo M."/>
            <person name="Echenique V."/>
        </authorList>
    </citation>
    <scope>NUCLEOTIDE SEQUENCE [LARGE SCALE GENOMIC DNA]</scope>
    <source>
        <strain evidence="5">cv. Victoria</strain>
        <tissue evidence="4">Leaf</tissue>
    </source>
</reference>
<dbReference type="OrthoDB" id="5835829at2759"/>
<dbReference type="PANTHER" id="PTHR11926">
    <property type="entry name" value="GLUCOSYL/GLUCURONOSYL TRANSFERASES"/>
    <property type="match status" value="1"/>
</dbReference>
<dbReference type="InterPro" id="IPR002213">
    <property type="entry name" value="UDP_glucos_trans"/>
</dbReference>
<dbReference type="SUPFAM" id="SSF53756">
    <property type="entry name" value="UDP-Glycosyltransferase/glycogen phosphorylase"/>
    <property type="match status" value="1"/>
</dbReference>
<feature type="non-terminal residue" evidence="4">
    <location>
        <position position="1"/>
    </location>
</feature>
<evidence type="ECO:0000256" key="1">
    <source>
        <dbReference type="ARBA" id="ARBA00009995"/>
    </source>
</evidence>
<name>A0A5J9TJ63_9POAL</name>
<dbReference type="GO" id="GO:0080043">
    <property type="term" value="F:quercetin 3-O-glucosyltransferase activity"/>
    <property type="evidence" value="ECO:0007669"/>
    <property type="project" value="TreeGrafter"/>
</dbReference>
<dbReference type="AlphaFoldDB" id="A0A5J9TJ63"/>
<comment type="caution">
    <text evidence="4">The sequence shown here is derived from an EMBL/GenBank/DDBJ whole genome shotgun (WGS) entry which is preliminary data.</text>
</comment>
<dbReference type="EMBL" id="RWGY01000039">
    <property type="protein sequence ID" value="TVU11227.1"/>
    <property type="molecule type" value="Genomic_DNA"/>
</dbReference>
<comment type="similarity">
    <text evidence="1">Belongs to the UDP-glycosyltransferase family.</text>
</comment>
<evidence type="ECO:0000256" key="3">
    <source>
        <dbReference type="SAM" id="MobiDB-lite"/>
    </source>
</evidence>
<evidence type="ECO:0000313" key="4">
    <source>
        <dbReference type="EMBL" id="TVU11227.1"/>
    </source>
</evidence>
<dbReference type="GO" id="GO:0080044">
    <property type="term" value="F:quercetin 7-O-glucosyltransferase activity"/>
    <property type="evidence" value="ECO:0007669"/>
    <property type="project" value="TreeGrafter"/>
</dbReference>
<evidence type="ECO:0000256" key="2">
    <source>
        <dbReference type="ARBA" id="ARBA00022679"/>
    </source>
</evidence>
<dbReference type="Gene3D" id="3.40.50.2000">
    <property type="entry name" value="Glycogen Phosphorylase B"/>
    <property type="match status" value="2"/>
</dbReference>